<evidence type="ECO:0000313" key="8">
    <source>
        <dbReference type="Proteomes" id="UP000197394"/>
    </source>
</evidence>
<dbReference type="EMBL" id="JAAGTY010000009">
    <property type="protein sequence ID" value="NDW41304.1"/>
    <property type="molecule type" value="Genomic_DNA"/>
</dbReference>
<feature type="transmembrane region" description="Helical" evidence="1">
    <location>
        <begin position="19"/>
        <end position="36"/>
    </location>
</feature>
<accession>A0A090C145</accession>
<dbReference type="RefSeq" id="WP_045543927.1">
    <property type="nucleotide sequence ID" value="NZ_AP014649.1"/>
</dbReference>
<protein>
    <submittedName>
        <fullName evidence="3">Uncharacterized protein</fullName>
    </submittedName>
</protein>
<reference evidence="3 7" key="1">
    <citation type="submission" date="2016-05" db="EMBL/GenBank/DDBJ databases">
        <title>The evolution of Acinetobacter baumannii in vivo.</title>
        <authorList>
            <person name="Hua X."/>
            <person name="Yu Y."/>
        </authorList>
    </citation>
    <scope>NUCLEOTIDE SEQUENCE [LARGE SCALE GENOMIC DNA]</scope>
    <source>
        <strain evidence="3 7">XH647</strain>
    </source>
</reference>
<dbReference type="Proteomes" id="UP000470018">
    <property type="component" value="Unassembled WGS sequence"/>
</dbReference>
<sequence>MDDLDYSAPSYVHKDSNRIGVFLASVIGFVGLFFVLRKIYLTGFSDIIIDFNFETIVLLVVLVGWFFMMLSGLSSIFPIYIDGSGGHYRTLFLRKRNLKWQDVNNIAILKGKKGNKFKYNTIVCSRDPSKLVWSISVSEDDSYEELYKVIDYYVHKYEIEVTLESTLDGSVQRLDRMPKKLDFS</sequence>
<dbReference type="Proteomes" id="UP000197394">
    <property type="component" value="Unassembled WGS sequence"/>
</dbReference>
<dbReference type="Proteomes" id="UP000179937">
    <property type="component" value="Unassembled WGS sequence"/>
</dbReference>
<dbReference type="EMBL" id="LYKI01000023">
    <property type="protein sequence ID" value="OIG72284.1"/>
    <property type="molecule type" value="Genomic_DNA"/>
</dbReference>
<evidence type="ECO:0000313" key="2">
    <source>
        <dbReference type="EMBL" id="NDW41304.1"/>
    </source>
</evidence>
<evidence type="ECO:0000313" key="9">
    <source>
        <dbReference type="Proteomes" id="UP000239276"/>
    </source>
</evidence>
<keyword evidence="1" id="KW-0812">Transmembrane</keyword>
<evidence type="ECO:0000256" key="1">
    <source>
        <dbReference type="SAM" id="Phobius"/>
    </source>
</evidence>
<evidence type="ECO:0000313" key="5">
    <source>
        <dbReference type="EMBL" id="PQH56046.1"/>
    </source>
</evidence>
<reference evidence="4 8" key="2">
    <citation type="submission" date="2017-05" db="EMBL/GenBank/DDBJ databases">
        <title>Draft genome sequence of MDR A. baumannii AB360.</title>
        <authorList>
            <person name="Wareham D.W."/>
            <person name="Bean D.C."/>
        </authorList>
    </citation>
    <scope>NUCLEOTIDE SEQUENCE [LARGE SCALE GENOMIC DNA]</scope>
    <source>
        <strain evidence="4 8">AB360</strain>
    </source>
</reference>
<dbReference type="AlphaFoldDB" id="A0A090C145"/>
<name>A0A090C145_ACIBA</name>
<reference evidence="6" key="5">
    <citation type="submission" date="2021-03" db="EMBL/GenBank/DDBJ databases">
        <title>Complete genome sequencing of Acinetobacter baumannii.</title>
        <authorList>
            <person name="Yadav B."/>
            <person name="Makwana N."/>
            <person name="Kharat A.S."/>
            <person name="Veeraraghavan B."/>
            <person name="Vijayakumar S."/>
            <person name="Priya M."/>
        </authorList>
    </citation>
    <scope>NUCLEOTIDE SEQUENCE</scope>
    <source>
        <strain evidence="6">KSK6</strain>
    </source>
</reference>
<dbReference type="PATRIC" id="fig|470.1577.peg.4092"/>
<keyword evidence="1" id="KW-1133">Transmembrane helix</keyword>
<evidence type="ECO:0000313" key="10">
    <source>
        <dbReference type="Proteomes" id="UP000470018"/>
    </source>
</evidence>
<dbReference type="EMBL" id="NGKM01000037">
    <property type="protein sequence ID" value="OWK64835.1"/>
    <property type="molecule type" value="Genomic_DNA"/>
</dbReference>
<reference evidence="2 10" key="4">
    <citation type="submission" date="2020-02" db="EMBL/GenBank/DDBJ databases">
        <title>Whole genome shot-gun sequencing of clinical Carbapenem resistant A. baumannii.</title>
        <authorList>
            <person name="Veeraraghavan B."/>
            <person name="Mathur P."/>
            <person name="Vijayakumar S."/>
            <person name="Vasudevan K."/>
            <person name="Lincy M."/>
            <person name="Kirubananthan A."/>
        </authorList>
    </citation>
    <scope>NUCLEOTIDE SEQUENCE [LARGE SCALE GENOMIC DNA]</scope>
    <source>
        <strain evidence="2 10">SP816</strain>
    </source>
</reference>
<evidence type="ECO:0000313" key="7">
    <source>
        <dbReference type="Proteomes" id="UP000179937"/>
    </source>
</evidence>
<reference evidence="5 9" key="3">
    <citation type="journal article" date="2018" name="J. Antimicrob. Chemother.">
        <title>Phylogenomics of colistin-susceptible and resistant XDR Acinetobacter baumannii.</title>
        <authorList>
            <person name="Mustapha M."/>
            <person name="Li B."/>
            <person name="Pacey M.P."/>
            <person name="Mettus R.T."/>
            <person name="McElheny C.L."/>
            <person name="Ernst R.K."/>
            <person name="Cooper V.S."/>
            <person name="Doi Y."/>
        </authorList>
    </citation>
    <scope>NUCLEOTIDE SEQUENCE [LARGE SCALE GENOMIC DNA]</scope>
    <source>
        <strain evidence="5 9">R20</strain>
    </source>
</reference>
<feature type="transmembrane region" description="Helical" evidence="1">
    <location>
        <begin position="56"/>
        <end position="81"/>
    </location>
</feature>
<dbReference type="EMBL" id="PUDN01000001">
    <property type="protein sequence ID" value="PQH56046.1"/>
    <property type="molecule type" value="Genomic_DNA"/>
</dbReference>
<evidence type="ECO:0000313" key="6">
    <source>
        <dbReference type="EMBL" id="QTK44720.1"/>
    </source>
</evidence>
<evidence type="ECO:0000313" key="3">
    <source>
        <dbReference type="EMBL" id="OIG72284.1"/>
    </source>
</evidence>
<proteinExistence type="predicted"/>
<evidence type="ECO:0000313" key="4">
    <source>
        <dbReference type="EMBL" id="OWK64835.1"/>
    </source>
</evidence>
<organism evidence="3 7">
    <name type="scientific">Acinetobacter baumannii</name>
    <dbReference type="NCBI Taxonomy" id="470"/>
    <lineage>
        <taxon>Bacteria</taxon>
        <taxon>Pseudomonadati</taxon>
        <taxon>Pseudomonadota</taxon>
        <taxon>Gammaproteobacteria</taxon>
        <taxon>Moraxellales</taxon>
        <taxon>Moraxellaceae</taxon>
        <taxon>Acinetobacter</taxon>
        <taxon>Acinetobacter calcoaceticus/baumannii complex</taxon>
    </lineage>
</organism>
<keyword evidence="1" id="KW-0472">Membrane</keyword>
<dbReference type="Proteomes" id="UP000664966">
    <property type="component" value="Chromosome"/>
</dbReference>
<dbReference type="Proteomes" id="UP000239276">
    <property type="component" value="Unassembled WGS sequence"/>
</dbReference>
<gene>
    <name evidence="3" type="ORF">A7M90_04340</name>
    <name evidence="5" type="ORF">C5U34_00900</name>
    <name evidence="4" type="ORF">CBE85_19865</name>
    <name evidence="2" type="ORF">G3N53_09455</name>
    <name evidence="6" type="ORF">J6E47_06595</name>
</gene>
<dbReference type="EMBL" id="CP072270">
    <property type="protein sequence ID" value="QTK44720.1"/>
    <property type="molecule type" value="Genomic_DNA"/>
</dbReference>